<dbReference type="InterPro" id="IPR036034">
    <property type="entry name" value="PDZ_sf"/>
</dbReference>
<accession>A0AAW1SCD3</accession>
<dbReference type="Pfam" id="PF17820">
    <property type="entry name" value="PDZ_6"/>
    <property type="match status" value="1"/>
</dbReference>
<evidence type="ECO:0000313" key="6">
    <source>
        <dbReference type="Proteomes" id="UP001445335"/>
    </source>
</evidence>
<comment type="similarity">
    <text evidence="1">Belongs to the peptidase S1C family.</text>
</comment>
<dbReference type="InterPro" id="IPR041489">
    <property type="entry name" value="PDZ_6"/>
</dbReference>
<dbReference type="AlphaFoldDB" id="A0AAW1SCD3"/>
<dbReference type="EMBL" id="JALJOU010000005">
    <property type="protein sequence ID" value="KAK9843820.1"/>
    <property type="molecule type" value="Genomic_DNA"/>
</dbReference>
<dbReference type="PRINTS" id="PR00834">
    <property type="entry name" value="PROTEASES2C"/>
</dbReference>
<organism evidence="5 6">
    <name type="scientific">Elliptochloris bilobata</name>
    <dbReference type="NCBI Taxonomy" id="381761"/>
    <lineage>
        <taxon>Eukaryota</taxon>
        <taxon>Viridiplantae</taxon>
        <taxon>Chlorophyta</taxon>
        <taxon>core chlorophytes</taxon>
        <taxon>Trebouxiophyceae</taxon>
        <taxon>Trebouxiophyceae incertae sedis</taxon>
        <taxon>Elliptochloris clade</taxon>
        <taxon>Elliptochloris</taxon>
    </lineage>
</organism>
<protein>
    <recommendedName>
        <fullName evidence="4">PDZ domain-containing protein</fullName>
    </recommendedName>
</protein>
<keyword evidence="2" id="KW-0645">Protease</keyword>
<dbReference type="GO" id="GO:0004252">
    <property type="term" value="F:serine-type endopeptidase activity"/>
    <property type="evidence" value="ECO:0007669"/>
    <property type="project" value="InterPro"/>
</dbReference>
<gene>
    <name evidence="5" type="ORF">WJX81_007527</name>
</gene>
<dbReference type="PANTHER" id="PTHR22939">
    <property type="entry name" value="SERINE PROTEASE FAMILY S1C HTRA-RELATED"/>
    <property type="match status" value="1"/>
</dbReference>
<dbReference type="InterPro" id="IPR001940">
    <property type="entry name" value="Peptidase_S1C"/>
</dbReference>
<dbReference type="PANTHER" id="PTHR22939:SF125">
    <property type="entry name" value="PROTEASE DO-LIKE 14-RELATED"/>
    <property type="match status" value="1"/>
</dbReference>
<dbReference type="Gene3D" id="2.40.10.120">
    <property type="match status" value="1"/>
</dbReference>
<evidence type="ECO:0000256" key="2">
    <source>
        <dbReference type="ARBA" id="ARBA00022670"/>
    </source>
</evidence>
<dbReference type="Proteomes" id="UP001445335">
    <property type="component" value="Unassembled WGS sequence"/>
</dbReference>
<dbReference type="GO" id="GO:0006508">
    <property type="term" value="P:proteolysis"/>
    <property type="evidence" value="ECO:0007669"/>
    <property type="project" value="UniProtKB-KW"/>
</dbReference>
<feature type="domain" description="PDZ" evidence="4">
    <location>
        <begin position="334"/>
        <end position="410"/>
    </location>
</feature>
<name>A0AAW1SCD3_9CHLO</name>
<dbReference type="SMART" id="SM00228">
    <property type="entry name" value="PDZ"/>
    <property type="match status" value="1"/>
</dbReference>
<dbReference type="PROSITE" id="PS50106">
    <property type="entry name" value="PDZ"/>
    <property type="match status" value="1"/>
</dbReference>
<evidence type="ECO:0000313" key="5">
    <source>
        <dbReference type="EMBL" id="KAK9843820.1"/>
    </source>
</evidence>
<proteinExistence type="inferred from homology"/>
<dbReference type="Pfam" id="PF13365">
    <property type="entry name" value="Trypsin_2"/>
    <property type="match status" value="1"/>
</dbReference>
<sequence>MIGAAASQGYGLVHQWDGTALYDSALQSLNGRLASVSEDVRAWGGRSAAQLERMQLPAWRPAGREPSPSPSISPCTSAAAAPAAALGPHFIADAAAKAGPAVVHLAVVPPVVSARPAGAPARFALQGGAALSGSGSGFVLREDGLILTNAHVVAGALPRPGARGGGGGVAVTLQDGRLLEGQVLCCDRVSDLAIVKVDTGGVTLPAARLGASAGLRVGEFVLALGSPLHLHKSVTAGIVSCVDRKAEELGLVGADADYIQTDAAINSGNSGGPLVNLAGEVVGITSLLAVSADGVSFAIPIDAAKGVVDQLLARGRVARPYIGIKMLQLTRANALLLAKRDPAGFPAGIAGGVLVPHVAPRSPAARAGLRPGDVIVGFGEERTEATTGGLVAALAAQVGQPLALRVRRARQDAELTLHVVASEAQP</sequence>
<comment type="caution">
    <text evidence="5">The sequence shown here is derived from an EMBL/GenBank/DDBJ whole genome shotgun (WGS) entry which is preliminary data.</text>
</comment>
<dbReference type="InterPro" id="IPR009003">
    <property type="entry name" value="Peptidase_S1_PA"/>
</dbReference>
<dbReference type="InterPro" id="IPR001478">
    <property type="entry name" value="PDZ"/>
</dbReference>
<keyword evidence="3" id="KW-0378">Hydrolase</keyword>
<dbReference type="Gene3D" id="2.30.42.10">
    <property type="match status" value="1"/>
</dbReference>
<evidence type="ECO:0000259" key="4">
    <source>
        <dbReference type="PROSITE" id="PS50106"/>
    </source>
</evidence>
<dbReference type="SUPFAM" id="SSF50494">
    <property type="entry name" value="Trypsin-like serine proteases"/>
    <property type="match status" value="1"/>
</dbReference>
<evidence type="ECO:0000256" key="3">
    <source>
        <dbReference type="ARBA" id="ARBA00022801"/>
    </source>
</evidence>
<reference evidence="5 6" key="1">
    <citation type="journal article" date="2024" name="Nat. Commun.">
        <title>Phylogenomics reveals the evolutionary origins of lichenization in chlorophyte algae.</title>
        <authorList>
            <person name="Puginier C."/>
            <person name="Libourel C."/>
            <person name="Otte J."/>
            <person name="Skaloud P."/>
            <person name="Haon M."/>
            <person name="Grisel S."/>
            <person name="Petersen M."/>
            <person name="Berrin J.G."/>
            <person name="Delaux P.M."/>
            <person name="Dal Grande F."/>
            <person name="Keller J."/>
        </authorList>
    </citation>
    <scope>NUCLEOTIDE SEQUENCE [LARGE SCALE GENOMIC DNA]</scope>
    <source>
        <strain evidence="5 6">SAG 245.80</strain>
    </source>
</reference>
<keyword evidence="6" id="KW-1185">Reference proteome</keyword>
<evidence type="ECO:0000256" key="1">
    <source>
        <dbReference type="ARBA" id="ARBA00010541"/>
    </source>
</evidence>
<dbReference type="SUPFAM" id="SSF50156">
    <property type="entry name" value="PDZ domain-like"/>
    <property type="match status" value="1"/>
</dbReference>